<feature type="domain" description="PLD phosphodiesterase" evidence="1">
    <location>
        <begin position="184"/>
        <end position="211"/>
    </location>
</feature>
<dbReference type="SMART" id="SM00155">
    <property type="entry name" value="PLDc"/>
    <property type="match status" value="2"/>
</dbReference>
<protein>
    <submittedName>
        <fullName evidence="2">Cardiolipin synthase C</fullName>
        <ecNumber evidence="2">2.7.8.-</ecNumber>
    </submittedName>
</protein>
<dbReference type="EMBL" id="OX458333">
    <property type="protein sequence ID" value="CAI8763243.1"/>
    <property type="molecule type" value="Genomic_DNA"/>
</dbReference>
<dbReference type="Pfam" id="PF13091">
    <property type="entry name" value="PLDc_2"/>
    <property type="match status" value="2"/>
</dbReference>
<keyword evidence="3" id="KW-1185">Reference proteome</keyword>
<dbReference type="PANTHER" id="PTHR21248">
    <property type="entry name" value="CARDIOLIPIN SYNTHASE"/>
    <property type="match status" value="1"/>
</dbReference>
<gene>
    <name evidence="2" type="ORF">MSZNOR_0884</name>
</gene>
<proteinExistence type="predicted"/>
<reference evidence="2 3" key="1">
    <citation type="submission" date="2023-03" db="EMBL/GenBank/DDBJ databases">
        <authorList>
            <person name="Pearce D."/>
        </authorList>
    </citation>
    <scope>NUCLEOTIDE SEQUENCE [LARGE SCALE GENOMIC DNA]</scope>
    <source>
        <strain evidence="2">Msz</strain>
    </source>
</reference>
<feature type="domain" description="PLD phosphodiesterase" evidence="1">
    <location>
        <begin position="423"/>
        <end position="450"/>
    </location>
</feature>
<keyword evidence="2" id="KW-0808">Transferase</keyword>
<dbReference type="RefSeq" id="WP_026611990.1">
    <property type="nucleotide sequence ID" value="NZ_OX458333.1"/>
</dbReference>
<evidence type="ECO:0000313" key="3">
    <source>
        <dbReference type="Proteomes" id="UP001162030"/>
    </source>
</evidence>
<evidence type="ECO:0000313" key="2">
    <source>
        <dbReference type="EMBL" id="CAI8763243.1"/>
    </source>
</evidence>
<dbReference type="InterPro" id="IPR001736">
    <property type="entry name" value="PLipase_D/transphosphatidylase"/>
</dbReference>
<dbReference type="Gene3D" id="3.30.870.10">
    <property type="entry name" value="Endonuclease Chain A"/>
    <property type="match status" value="2"/>
</dbReference>
<dbReference type="SUPFAM" id="SSF56024">
    <property type="entry name" value="Phospholipase D/nuclease"/>
    <property type="match status" value="2"/>
</dbReference>
<evidence type="ECO:0000259" key="1">
    <source>
        <dbReference type="PROSITE" id="PS50035"/>
    </source>
</evidence>
<name>A0ABM9HY34_9GAMM</name>
<dbReference type="Proteomes" id="UP001162030">
    <property type="component" value="Chromosome"/>
</dbReference>
<dbReference type="PROSITE" id="PS50035">
    <property type="entry name" value="PLD"/>
    <property type="match status" value="2"/>
</dbReference>
<organism evidence="2 3">
    <name type="scientific">Methylocaldum szegediense</name>
    <dbReference type="NCBI Taxonomy" id="73780"/>
    <lineage>
        <taxon>Bacteria</taxon>
        <taxon>Pseudomonadati</taxon>
        <taxon>Pseudomonadota</taxon>
        <taxon>Gammaproteobacteria</taxon>
        <taxon>Methylococcales</taxon>
        <taxon>Methylococcaceae</taxon>
        <taxon>Methylocaldum</taxon>
    </lineage>
</organism>
<dbReference type="PANTHER" id="PTHR21248:SF12">
    <property type="entry name" value="CARDIOLIPIN SYNTHASE C"/>
    <property type="match status" value="1"/>
</dbReference>
<dbReference type="InterPro" id="IPR025202">
    <property type="entry name" value="PLD-like_dom"/>
</dbReference>
<dbReference type="EC" id="2.7.8.-" evidence="2"/>
<dbReference type="GO" id="GO:0016740">
    <property type="term" value="F:transferase activity"/>
    <property type="evidence" value="ECO:0007669"/>
    <property type="project" value="UniProtKB-KW"/>
</dbReference>
<accession>A0ABM9HY34</accession>
<sequence length="543" mass="60455">MSSKRKGRKTRRFGRFVLVALAAVIASWLVGRLFLDVQFPDSVATSADVEPLHNREPSLRAVFESLPAEGTAPAQVTLLDDNTMAWVERWRLLAGARKRLDICYFILKQDVFGIAFLGHLVHKAGQGVRVRVMLDAIGTKMSRSVQGNDYLDTLVQTPNVTAKLYRPLRYRFQDAFLTLNPAAIFASDHDKILLADGSHGLIGGRNIAAEYFADQAVDPKAFRDADAVLTGREAGAVLEAVFDSQYNGGEVHPITKETLDILDPNADLLLAYQAMDHWLRGEPFPEALSDRIRDRRLSWIDELQAHPTLQGALARPAPESVQAPVRLLDSRTRLIRTDDPITSSLARLVRGAKKSIFVVSPYLVLPEQAVQALEDAARRGVKITILTNSPVSSDNPLSQAFFLEQWPELMARVPTLRLFVAGDRHNLHGKFAVIDDQLGLLGTYNLDPLSMALNSELVVAVWSARFAEQLLKTGRQLITAGPPTAYEYHIARNNAGRPLRDFDGRPIIAFGPNDHLKPDEWTAVRHYRWLVRGLKAVSGRLFF</sequence>